<dbReference type="EMBL" id="MASR01000001">
    <property type="protein sequence ID" value="OFE11762.1"/>
    <property type="molecule type" value="Genomic_DNA"/>
</dbReference>
<keyword evidence="1" id="KW-0808">Transferase</keyword>
<keyword evidence="3" id="KW-1185">Reference proteome</keyword>
<reference evidence="3" key="1">
    <citation type="submission" date="2016-07" db="EMBL/GenBank/DDBJ databases">
        <authorList>
            <person name="Florea S."/>
            <person name="Webb J.S."/>
            <person name="Jaromczyk J."/>
            <person name="Schardl C.L."/>
        </authorList>
    </citation>
    <scope>NUCLEOTIDE SEQUENCE [LARGE SCALE GENOMIC DNA]</scope>
    <source>
        <strain evidence="3">KCTC 42131</strain>
    </source>
</reference>
<dbReference type="PANTHER" id="PTHR46401">
    <property type="entry name" value="GLYCOSYLTRANSFERASE WBBK-RELATED"/>
    <property type="match status" value="1"/>
</dbReference>
<dbReference type="GO" id="GO:0009103">
    <property type="term" value="P:lipopolysaccharide biosynthetic process"/>
    <property type="evidence" value="ECO:0007669"/>
    <property type="project" value="TreeGrafter"/>
</dbReference>
<sequence length="379" mass="41861">MHLAIDASNLRLGGGVTHLSKLLSAADPQKAGIRKISVWACQSTAATLPSRPWLDVCSPDWIESGLFSRMFAQQFRLAKEVESHGCDILFSPGGTLARRVSIPTVTMSQNMLPFEASEAARFGIPSVMWLKMKLLRMSQGRSFREADGLIFLTQYAKDAITQALGHLDNQTICIPHGIETRFVCAPRKQRLLADCTFANPFRLLYVSIAMPYKHQIPVAFAVKRLRDKGLPVEVQFVGASWGRYGSLLRSTLDQLDPDGEFLQWSGSLPFEQLHDVYMNADAFVFASSCENLPNIMIEAMAAGLPIASSRKGPMPEVLGEAGVYFDPDDPDSVTQALETLAIDATKRTEIAQLAWQKATVYSWERCADETLAFIAKVAE</sequence>
<protein>
    <recommendedName>
        <fullName evidence="4">Glycosyl transferase family 1 domain-containing protein</fullName>
    </recommendedName>
</protein>
<dbReference type="Pfam" id="PF13692">
    <property type="entry name" value="Glyco_trans_1_4"/>
    <property type="match status" value="1"/>
</dbReference>
<evidence type="ECO:0000313" key="2">
    <source>
        <dbReference type="EMBL" id="OFE11762.1"/>
    </source>
</evidence>
<evidence type="ECO:0000313" key="3">
    <source>
        <dbReference type="Proteomes" id="UP000175669"/>
    </source>
</evidence>
<dbReference type="Gene3D" id="3.40.50.2000">
    <property type="entry name" value="Glycogen Phosphorylase B"/>
    <property type="match status" value="2"/>
</dbReference>
<organism evidence="2 3">
    <name type="scientific">Pseudohongiella acticola</name>
    <dbReference type="NCBI Taxonomy" id="1524254"/>
    <lineage>
        <taxon>Bacteria</taxon>
        <taxon>Pseudomonadati</taxon>
        <taxon>Pseudomonadota</taxon>
        <taxon>Gammaproteobacteria</taxon>
        <taxon>Pseudomonadales</taxon>
        <taxon>Pseudohongiellaceae</taxon>
        <taxon>Pseudohongiella</taxon>
    </lineage>
</organism>
<accession>A0A1E8CH88</accession>
<dbReference type="SUPFAM" id="SSF53756">
    <property type="entry name" value="UDP-Glycosyltransferase/glycogen phosphorylase"/>
    <property type="match status" value="1"/>
</dbReference>
<dbReference type="CDD" id="cd03809">
    <property type="entry name" value="GT4_MtfB-like"/>
    <property type="match status" value="1"/>
</dbReference>
<dbReference type="GO" id="GO:0016757">
    <property type="term" value="F:glycosyltransferase activity"/>
    <property type="evidence" value="ECO:0007669"/>
    <property type="project" value="TreeGrafter"/>
</dbReference>
<proteinExistence type="predicted"/>
<dbReference type="AlphaFoldDB" id="A0A1E8CH88"/>
<evidence type="ECO:0008006" key="4">
    <source>
        <dbReference type="Google" id="ProtNLM"/>
    </source>
</evidence>
<dbReference type="RefSeq" id="WP_070115388.1">
    <property type="nucleotide sequence ID" value="NZ_MASR01000001.1"/>
</dbReference>
<dbReference type="PANTHER" id="PTHR46401:SF2">
    <property type="entry name" value="GLYCOSYLTRANSFERASE WBBK-RELATED"/>
    <property type="match status" value="1"/>
</dbReference>
<dbReference type="Proteomes" id="UP000175669">
    <property type="component" value="Unassembled WGS sequence"/>
</dbReference>
<comment type="caution">
    <text evidence="2">The sequence shown here is derived from an EMBL/GenBank/DDBJ whole genome shotgun (WGS) entry which is preliminary data.</text>
</comment>
<gene>
    <name evidence="2" type="ORF">PHACT_00155</name>
</gene>
<evidence type="ECO:0000256" key="1">
    <source>
        <dbReference type="ARBA" id="ARBA00022679"/>
    </source>
</evidence>
<dbReference type="STRING" id="1524254.PHACT_00155"/>
<name>A0A1E8CH88_9GAMM</name>